<dbReference type="SUPFAM" id="SSF53474">
    <property type="entry name" value="alpha/beta-Hydrolases"/>
    <property type="match status" value="1"/>
</dbReference>
<dbReference type="RefSeq" id="WP_270453794.1">
    <property type="nucleotide sequence ID" value="NZ_JADPIE010000003.1"/>
</dbReference>
<proteinExistence type="predicted"/>
<protein>
    <submittedName>
        <fullName evidence="1">Uncharacterized protein</fullName>
    </submittedName>
</protein>
<accession>A0A931AU76</accession>
<evidence type="ECO:0000313" key="2">
    <source>
        <dbReference type="Proteomes" id="UP000621436"/>
    </source>
</evidence>
<reference evidence="1" key="1">
    <citation type="submission" date="2020-11" db="EMBL/GenBank/DDBJ databases">
        <title>Halonatronomonas betainensis gen. nov., sp. nov. a novel haloalkaliphilic representative of the family Halanaerobiacae capable of betaine degradation.</title>
        <authorList>
            <person name="Boltyanskaya Y."/>
            <person name="Kevbrin V."/>
            <person name="Detkova E."/>
            <person name="Grouzdev D.S."/>
            <person name="Koziaeva V."/>
            <person name="Zhilina T."/>
        </authorList>
    </citation>
    <scope>NUCLEOTIDE SEQUENCE</scope>
    <source>
        <strain evidence="1">Z-7014</strain>
    </source>
</reference>
<dbReference type="EMBL" id="JADPIE010000003">
    <property type="protein sequence ID" value="MBF8436875.1"/>
    <property type="molecule type" value="Genomic_DNA"/>
</dbReference>
<keyword evidence="2" id="KW-1185">Reference proteome</keyword>
<comment type="caution">
    <text evidence="1">The sequence shown here is derived from an EMBL/GenBank/DDBJ whole genome shotgun (WGS) entry which is preliminary data.</text>
</comment>
<dbReference type="Proteomes" id="UP000621436">
    <property type="component" value="Unassembled WGS sequence"/>
</dbReference>
<sequence length="289" mass="32618">MDIHGLIDTASISLGSLFIKKYFREDLSGRPLEEHLDSLEVKLPKLSSDNWEGDHQVQASTLAGELDALFRIAQWKGKEFITIIYHHGASETPFDFGFKKIFPYTKQEIEANLILIRAPFHSSRKEYSENIVTLDNFLGMTATSVSLIEALILYLKGENCQDIVISGTSLGGYVSNFHHIFYNSADKYIPIMAGANFYDTLFESIYSRGVVETSLEEKEQLKKLLDFTDKFADCDNSNVFPLLASNDRIVRYDVQKESYGSCQVAKFDKGHVTGALAADEIRDHIFSNI</sequence>
<dbReference type="InterPro" id="IPR029058">
    <property type="entry name" value="AB_hydrolase_fold"/>
</dbReference>
<gene>
    <name evidence="1" type="ORF">I0Q91_07295</name>
</gene>
<evidence type="ECO:0000313" key="1">
    <source>
        <dbReference type="EMBL" id="MBF8436875.1"/>
    </source>
</evidence>
<dbReference type="AlphaFoldDB" id="A0A931AU76"/>
<name>A0A931AU76_9FIRM</name>
<organism evidence="1 2">
    <name type="scientific">Halonatronomonas betaini</name>
    <dbReference type="NCBI Taxonomy" id="2778430"/>
    <lineage>
        <taxon>Bacteria</taxon>
        <taxon>Bacillati</taxon>
        <taxon>Bacillota</taxon>
        <taxon>Clostridia</taxon>
        <taxon>Halanaerobiales</taxon>
        <taxon>Halarsenatibacteraceae</taxon>
        <taxon>Halonatronomonas</taxon>
    </lineage>
</organism>